<dbReference type="GO" id="GO:0036297">
    <property type="term" value="P:interstrand cross-link repair"/>
    <property type="evidence" value="ECO:0007669"/>
    <property type="project" value="InterPro"/>
</dbReference>
<dbReference type="InterPro" id="IPR055386">
    <property type="entry name" value="FANCA_helical"/>
</dbReference>
<gene>
    <name evidence="3" type="primary">Fanca</name>
    <name evidence="3" type="ORF">NPIL_484841</name>
</gene>
<dbReference type="PANTHER" id="PTHR12047:SF2">
    <property type="entry name" value="FANCONI ANEMIA GROUP A PROTEIN"/>
    <property type="match status" value="1"/>
</dbReference>
<name>A0A8X6PTP1_NEPPI</name>
<sequence>MSCFENESYVAAQKLINMFSQKRNIASNSIFIPAERCSMIKMFVHIKRLMNWDFNFKEFQDFLCNAPDLPIDVLWNLHVLQILNFDIYLQKLYTENTFRDFVQTICDFCLMDSCGNDATEFVQTGILSYFVRKAFGGIGDEMEKICSSLVETFFKDLCFLKKGDVSEGKMATFFSLWKCGLLERKSLHEFCIFALHQFMKEPITSITQAIVAQENCKSLDEPFHITPVIKKIVKSLKRDTVAYLLFDAKSEDINNWENYVVVLDVFIKTYNEAHISISEHTCELIKSSFQSLHQTSLEKVLLIGRQVALNSCESFPVAYKQWFMTLFKDCLNVKNLQAFSLFIQVMSNLVPYEKNVDIIKVGLERLFNIPNEYQSIYRDYIALLKTKIQDLEPQALPVENINKLLLMYKDTGKIPAYIMEISFMRKHYFLKEFLPVLLTPRVVPTFSDVREKFIEELYRIGTIPCTMFQKYRTACVEEQKKRKNYSQK</sequence>
<proteinExistence type="predicted"/>
<evidence type="ECO:0000259" key="1">
    <source>
        <dbReference type="Pfam" id="PF15865"/>
    </source>
</evidence>
<organism evidence="3 4">
    <name type="scientific">Nephila pilipes</name>
    <name type="common">Giant wood spider</name>
    <name type="synonym">Nephila maculata</name>
    <dbReference type="NCBI Taxonomy" id="299642"/>
    <lineage>
        <taxon>Eukaryota</taxon>
        <taxon>Metazoa</taxon>
        <taxon>Ecdysozoa</taxon>
        <taxon>Arthropoda</taxon>
        <taxon>Chelicerata</taxon>
        <taxon>Arachnida</taxon>
        <taxon>Araneae</taxon>
        <taxon>Araneomorphae</taxon>
        <taxon>Entelegynae</taxon>
        <taxon>Araneoidea</taxon>
        <taxon>Nephilidae</taxon>
        <taxon>Nephila</taxon>
    </lineage>
</organism>
<evidence type="ECO:0000313" key="3">
    <source>
        <dbReference type="EMBL" id="GFT82761.1"/>
    </source>
</evidence>
<dbReference type="Pfam" id="PF15865">
    <property type="entry name" value="Fanconi_A_N"/>
    <property type="match status" value="1"/>
</dbReference>
<reference evidence="3" key="1">
    <citation type="submission" date="2020-08" db="EMBL/GenBank/DDBJ databases">
        <title>Multicomponent nature underlies the extraordinary mechanical properties of spider dragline silk.</title>
        <authorList>
            <person name="Kono N."/>
            <person name="Nakamura H."/>
            <person name="Mori M."/>
            <person name="Yoshida Y."/>
            <person name="Ohtoshi R."/>
            <person name="Malay A.D."/>
            <person name="Moran D.A.P."/>
            <person name="Tomita M."/>
            <person name="Numata K."/>
            <person name="Arakawa K."/>
        </authorList>
    </citation>
    <scope>NUCLEOTIDE SEQUENCE</scope>
</reference>
<dbReference type="InterPro" id="IPR031729">
    <property type="entry name" value="Fanconi_A_N"/>
</dbReference>
<keyword evidence="4" id="KW-1185">Reference proteome</keyword>
<protein>
    <submittedName>
        <fullName evidence="3">Fanconi anemia group A</fullName>
    </submittedName>
</protein>
<dbReference type="PANTHER" id="PTHR12047">
    <property type="entry name" value="FANCONI ANEMIA GROUP A PROTEIN"/>
    <property type="match status" value="1"/>
</dbReference>
<evidence type="ECO:0000259" key="2">
    <source>
        <dbReference type="Pfam" id="PF24781"/>
    </source>
</evidence>
<dbReference type="AlphaFoldDB" id="A0A8X6PTP1"/>
<dbReference type="Pfam" id="PF24781">
    <property type="entry name" value="FANCA_helical"/>
    <property type="match status" value="1"/>
</dbReference>
<accession>A0A8X6PTP1</accession>
<feature type="domain" description="Fanconi anaemia group A protein N-terminal" evidence="1">
    <location>
        <begin position="71"/>
        <end position="391"/>
    </location>
</feature>
<dbReference type="Proteomes" id="UP000887013">
    <property type="component" value="Unassembled WGS sequence"/>
</dbReference>
<dbReference type="OrthoDB" id="2287188at2759"/>
<dbReference type="GO" id="GO:0043240">
    <property type="term" value="C:Fanconi anaemia nuclear complex"/>
    <property type="evidence" value="ECO:0007669"/>
    <property type="project" value="InterPro"/>
</dbReference>
<comment type="caution">
    <text evidence="3">The sequence shown here is derived from an EMBL/GenBank/DDBJ whole genome shotgun (WGS) entry which is preliminary data.</text>
</comment>
<feature type="domain" description="Fanconi anaemia group A protein helical" evidence="2">
    <location>
        <begin position="395"/>
        <end position="475"/>
    </location>
</feature>
<evidence type="ECO:0000313" key="4">
    <source>
        <dbReference type="Proteomes" id="UP000887013"/>
    </source>
</evidence>
<dbReference type="InterPro" id="IPR003516">
    <property type="entry name" value="FANCA"/>
</dbReference>
<dbReference type="EMBL" id="BMAW01072403">
    <property type="protein sequence ID" value="GFT82761.1"/>
    <property type="molecule type" value="Genomic_DNA"/>
</dbReference>